<dbReference type="Pfam" id="PF18911">
    <property type="entry name" value="PKD_4"/>
    <property type="match status" value="1"/>
</dbReference>
<dbReference type="SMART" id="SM00089">
    <property type="entry name" value="PKD"/>
    <property type="match status" value="2"/>
</dbReference>
<dbReference type="PROSITE" id="PS50093">
    <property type="entry name" value="PKD"/>
    <property type="match status" value="1"/>
</dbReference>
<dbReference type="SUPFAM" id="SSF63829">
    <property type="entry name" value="Calcium-dependent phosphotriesterase"/>
    <property type="match status" value="1"/>
</dbReference>
<name>A0A4V3W901_9FLAO</name>
<dbReference type="Pfam" id="PF13585">
    <property type="entry name" value="CHU_C"/>
    <property type="match status" value="1"/>
</dbReference>
<dbReference type="SUPFAM" id="SSF49299">
    <property type="entry name" value="PKD domain"/>
    <property type="match status" value="1"/>
</dbReference>
<dbReference type="EMBL" id="SSNZ01000001">
    <property type="protein sequence ID" value="THF53236.1"/>
    <property type="molecule type" value="Genomic_DNA"/>
</dbReference>
<dbReference type="InterPro" id="IPR035986">
    <property type="entry name" value="PKD_dom_sf"/>
</dbReference>
<gene>
    <name evidence="2" type="ORF">E6C50_03270</name>
</gene>
<sequence>MIKKYFILLILSSISIYGQGEANNWFFGNGAGLHFDANGNVTSLPNGQIFTTEGCSSISSASGDLLFYTDGRTVWDRNHVKMPNGDYFAGRGLFGDPSSTQSGIIIPKPGNPDVYYIFTVDEPHHENAATYPNRNTAVTMDEDDGFNNGFNYSIVNLSVVGNNGSIGNVTTRNTHLITYDPNPNGEEIKYKCSEKITAVRDGSGGYWVITHFVNRFYAFRITSTGVGQTPVISTLDPVITTSGYRRNAIGYLKASPNGEKLAIAHSQNGSLTGGTENNGSVYLYDFDRNTGIVSNPLAVKTMVNPYGVEFSAQSKKLYATMRTDNGNVLMQFDLEQSNIPASGTVVGGIGSTGALQLGPNKKIYFSNVSSTTLGVINDPEESGFQCDFVPNGVTLANGLATLGLPPFITSVFNPSFQVANTCLGDTTTFTLPPSFLNQANSGTLTWDFGDGSPTSSVTEPTHVYATVGNYQVTLTITVNGESSSTTQNVIIHEVPNAFPATDMHLCDTDSDGRMTIDLQQQDNAILNGQSAATFEVRYFTSATDAASNTNAVNAAAFQNTTATFTIYARVQNRNNAACYALTDFDVTVTPKPQIVSAADYVLCDDATANGIQTFTLPTRVAGILGTQNTADYNISFHLNQPQADTKSNPLPDNYTNTTPNDQEIFIRIENKNNPNCYTTASMHLKVNALPVATPAILVQCDFGLNPDGLTTFNLMEANATLTSGNANLVTTFFNNATDEASNTNPLATSFTNTTNPQMLTVRVTDTTTGCYTTTTLELQVTLTPTQRFELNACSDTAYAAFTLTDTGLEAPGTDVAYYATLTDALLEQNELNTTFTNTIPTTQFIYARIETNNDCNGLHEIKLNVRPLPPVADDFAPILCAHTSILLSAGIADANRYDFLWSNGATTPLLSVNTAGTYTVKVTDKVYGCSATRTITVIASDVAVITAVEVNDLSDNDNNTVAVYATGTSDHYVYALDDEEGPYQDSHFFANVEAGVHTVYVKDFHGCGTVKKRIAVLGIPKFFTPNGDGYNDLWRIKGATISPYKDAMVTIFDRYGKMVYQMKASGGWDGIYNREPLPSTDYWYVLVLPDGREVKGHFSLKR</sequence>
<dbReference type="InterPro" id="IPR022409">
    <property type="entry name" value="PKD/Chitinase_dom"/>
</dbReference>
<evidence type="ECO:0000259" key="1">
    <source>
        <dbReference type="PROSITE" id="PS50093"/>
    </source>
</evidence>
<dbReference type="InterPro" id="IPR026341">
    <property type="entry name" value="T9SS_type_B"/>
</dbReference>
<dbReference type="AlphaFoldDB" id="A0A4V3W901"/>
<dbReference type="OrthoDB" id="9765926at2"/>
<protein>
    <submittedName>
        <fullName evidence="2">T9SS type B sorting domain-containing protein</fullName>
    </submittedName>
</protein>
<dbReference type="CDD" id="cd00146">
    <property type="entry name" value="PKD"/>
    <property type="match status" value="1"/>
</dbReference>
<evidence type="ECO:0000313" key="3">
    <source>
        <dbReference type="Proteomes" id="UP000307507"/>
    </source>
</evidence>
<dbReference type="Gene3D" id="2.60.40.10">
    <property type="entry name" value="Immunoglobulins"/>
    <property type="match status" value="1"/>
</dbReference>
<dbReference type="NCBIfam" id="TIGR04131">
    <property type="entry name" value="Bac_Flav_CTERM"/>
    <property type="match status" value="1"/>
</dbReference>
<proteinExistence type="predicted"/>
<dbReference type="Proteomes" id="UP000307507">
    <property type="component" value="Unassembled WGS sequence"/>
</dbReference>
<comment type="caution">
    <text evidence="2">The sequence shown here is derived from an EMBL/GenBank/DDBJ whole genome shotgun (WGS) entry which is preliminary data.</text>
</comment>
<evidence type="ECO:0000313" key="2">
    <source>
        <dbReference type="EMBL" id="THF53236.1"/>
    </source>
</evidence>
<reference evidence="2 3" key="1">
    <citation type="submission" date="2019-04" db="EMBL/GenBank/DDBJ databases">
        <title>Flavobacterium sp. nov. isolated from construction timber.</title>
        <authorList>
            <person name="Lin S.-Y."/>
            <person name="Chang C.-T."/>
            <person name="Young C.-C."/>
        </authorList>
    </citation>
    <scope>NUCLEOTIDE SEQUENCE [LARGE SCALE GENOMIC DNA]</scope>
    <source>
        <strain evidence="2 3">CC-CTC003</strain>
    </source>
</reference>
<keyword evidence="3" id="KW-1185">Reference proteome</keyword>
<organism evidence="2 3">
    <name type="scientific">Flavobacterium supellecticarium</name>
    <dbReference type="NCBI Taxonomy" id="2565924"/>
    <lineage>
        <taxon>Bacteria</taxon>
        <taxon>Pseudomonadati</taxon>
        <taxon>Bacteroidota</taxon>
        <taxon>Flavobacteriia</taxon>
        <taxon>Flavobacteriales</taxon>
        <taxon>Flavobacteriaceae</taxon>
        <taxon>Flavobacterium</taxon>
    </lineage>
</organism>
<accession>A0A4V3W901</accession>
<dbReference type="RefSeq" id="WP_136401759.1">
    <property type="nucleotide sequence ID" value="NZ_SSNZ01000001.1"/>
</dbReference>
<dbReference type="InterPro" id="IPR013783">
    <property type="entry name" value="Ig-like_fold"/>
</dbReference>
<dbReference type="InterPro" id="IPR000601">
    <property type="entry name" value="PKD_dom"/>
</dbReference>
<feature type="domain" description="PKD" evidence="1">
    <location>
        <begin position="443"/>
        <end position="491"/>
    </location>
</feature>